<dbReference type="Proteomes" id="UP001244490">
    <property type="component" value="Unassembled WGS sequence"/>
</dbReference>
<name>A0AAW8AFG1_KLEPN</name>
<dbReference type="RefSeq" id="WP_305202018.1">
    <property type="nucleotide sequence ID" value="NZ_JAUUIA010000009.1"/>
</dbReference>
<evidence type="ECO:0008006" key="3">
    <source>
        <dbReference type="Google" id="ProtNLM"/>
    </source>
</evidence>
<sequence>MGMLLNQNISLANIATGVILPVSDGLQYFNLFNDGSQLGRNFATGKPAATVVGSPAVNTENITVTNLGNYINTNVAQGQEMTIITIGKPTAASGNFVHWSNYGSAITNGGSGLTSTDFARASVSTGNPSISLSYSDDSFATRKTLTYGVSSGAGTVKLRAIASVFSQSGMTSRIRDLTNAKVASNAIPAGGVLSVAGTILLGSHNTNVEGSTGNLYAGMIFNRALSDSEIDTLYTSLKSYYSGKGISV</sequence>
<evidence type="ECO:0000313" key="2">
    <source>
        <dbReference type="Proteomes" id="UP001244490"/>
    </source>
</evidence>
<dbReference type="EMBL" id="JAUUIA010000009">
    <property type="protein sequence ID" value="MDP0967914.1"/>
    <property type="molecule type" value="Genomic_DNA"/>
</dbReference>
<dbReference type="AlphaFoldDB" id="A0AAW8AFG1"/>
<gene>
    <name evidence="1" type="ORF">Q6294_12820</name>
</gene>
<comment type="caution">
    <text evidence="1">The sequence shown here is derived from an EMBL/GenBank/DDBJ whole genome shotgun (WGS) entry which is preliminary data.</text>
</comment>
<proteinExistence type="predicted"/>
<accession>A0AAW8AFG1</accession>
<reference evidence="1" key="1">
    <citation type="submission" date="2023-07" db="EMBL/GenBank/DDBJ databases">
        <authorList>
            <person name="Peng Z."/>
        </authorList>
    </citation>
    <scope>NUCLEOTIDE SEQUENCE</scope>
    <source>
        <strain evidence="1">KP219</strain>
    </source>
</reference>
<dbReference type="Gene3D" id="2.60.120.200">
    <property type="match status" value="1"/>
</dbReference>
<evidence type="ECO:0000313" key="1">
    <source>
        <dbReference type="EMBL" id="MDP0967914.1"/>
    </source>
</evidence>
<protein>
    <recommendedName>
        <fullName evidence="3">Phage tail protein</fullName>
    </recommendedName>
</protein>
<organism evidence="1 2">
    <name type="scientific">Klebsiella pneumoniae</name>
    <dbReference type="NCBI Taxonomy" id="573"/>
    <lineage>
        <taxon>Bacteria</taxon>
        <taxon>Pseudomonadati</taxon>
        <taxon>Pseudomonadota</taxon>
        <taxon>Gammaproteobacteria</taxon>
        <taxon>Enterobacterales</taxon>
        <taxon>Enterobacteriaceae</taxon>
        <taxon>Klebsiella/Raoultella group</taxon>
        <taxon>Klebsiella</taxon>
        <taxon>Klebsiella pneumoniae complex</taxon>
    </lineage>
</organism>